<reference evidence="6 7" key="1">
    <citation type="submission" date="2020-08" db="EMBL/GenBank/DDBJ databases">
        <title>Genomic Encyclopedia of Type Strains, Phase IV (KMG-IV): sequencing the most valuable type-strain genomes for metagenomic binning, comparative biology and taxonomic classification.</title>
        <authorList>
            <person name="Goeker M."/>
        </authorList>
    </citation>
    <scope>NUCLEOTIDE SEQUENCE [LARGE SCALE GENOMIC DNA]</scope>
    <source>
        <strain evidence="6 7">YIM 65646</strain>
    </source>
</reference>
<dbReference type="GO" id="GO:0016887">
    <property type="term" value="F:ATP hydrolysis activity"/>
    <property type="evidence" value="ECO:0007669"/>
    <property type="project" value="TreeGrafter"/>
</dbReference>
<dbReference type="InterPro" id="IPR014001">
    <property type="entry name" value="Helicase_ATP-bd"/>
</dbReference>
<evidence type="ECO:0000259" key="5">
    <source>
        <dbReference type="PROSITE" id="PS51194"/>
    </source>
</evidence>
<evidence type="ECO:0000313" key="7">
    <source>
        <dbReference type="Proteomes" id="UP000548476"/>
    </source>
</evidence>
<dbReference type="SMART" id="SM00487">
    <property type="entry name" value="DEXDc"/>
    <property type="match status" value="1"/>
</dbReference>
<keyword evidence="2" id="KW-0067">ATP-binding</keyword>
<dbReference type="InterPro" id="IPR011545">
    <property type="entry name" value="DEAD/DEAH_box_helicase_dom"/>
</dbReference>
<dbReference type="PROSITE" id="PS50011">
    <property type="entry name" value="PROTEIN_KINASE_DOM"/>
    <property type="match status" value="1"/>
</dbReference>
<dbReference type="SUPFAM" id="SSF52540">
    <property type="entry name" value="P-loop containing nucleoside triphosphate hydrolases"/>
    <property type="match status" value="1"/>
</dbReference>
<proteinExistence type="predicted"/>
<dbReference type="InterPro" id="IPR018973">
    <property type="entry name" value="MZB"/>
</dbReference>
<dbReference type="SMART" id="SM00220">
    <property type="entry name" value="S_TKc"/>
    <property type="match status" value="1"/>
</dbReference>
<feature type="domain" description="Helicase C-terminal" evidence="5">
    <location>
        <begin position="1241"/>
        <end position="1390"/>
    </location>
</feature>
<dbReference type="InterPro" id="IPR011335">
    <property type="entry name" value="Restrct_endonuc-II-like"/>
</dbReference>
<dbReference type="RefSeq" id="WP_203685915.1">
    <property type="nucleotide sequence ID" value="NZ_BONT01000020.1"/>
</dbReference>
<dbReference type="InterPro" id="IPR027417">
    <property type="entry name" value="P-loop_NTPase"/>
</dbReference>
<dbReference type="InterPro" id="IPR001650">
    <property type="entry name" value="Helicase_C-like"/>
</dbReference>
<keyword evidence="7" id="KW-1185">Reference proteome</keyword>
<dbReference type="GO" id="GO:0004519">
    <property type="term" value="F:endonuclease activity"/>
    <property type="evidence" value="ECO:0007669"/>
    <property type="project" value="UniProtKB-KW"/>
</dbReference>
<dbReference type="GO" id="GO:0004674">
    <property type="term" value="F:protein serine/threonine kinase activity"/>
    <property type="evidence" value="ECO:0007669"/>
    <property type="project" value="UniProtKB-KW"/>
</dbReference>
<dbReference type="GO" id="GO:0003677">
    <property type="term" value="F:DNA binding"/>
    <property type="evidence" value="ECO:0007669"/>
    <property type="project" value="TreeGrafter"/>
</dbReference>
<dbReference type="Gene3D" id="1.10.510.10">
    <property type="entry name" value="Transferase(Phosphotransferase) domain 1"/>
    <property type="match status" value="1"/>
</dbReference>
<dbReference type="GO" id="GO:0005524">
    <property type="term" value="F:ATP binding"/>
    <property type="evidence" value="ECO:0007669"/>
    <property type="project" value="UniProtKB-KW"/>
</dbReference>
<dbReference type="SUPFAM" id="SSF52980">
    <property type="entry name" value="Restriction endonuclease-like"/>
    <property type="match status" value="1"/>
</dbReference>
<dbReference type="EMBL" id="JACHGT010000002">
    <property type="protein sequence ID" value="MBB6032920.1"/>
    <property type="molecule type" value="Genomic_DNA"/>
</dbReference>
<keyword evidence="6" id="KW-0723">Serine/threonine-protein kinase</keyword>
<evidence type="ECO:0000259" key="3">
    <source>
        <dbReference type="PROSITE" id="PS50011"/>
    </source>
</evidence>
<dbReference type="SUPFAM" id="SSF56112">
    <property type="entry name" value="Protein kinase-like (PK-like)"/>
    <property type="match status" value="1"/>
</dbReference>
<dbReference type="Pfam" id="PF09369">
    <property type="entry name" value="MZB"/>
    <property type="match status" value="1"/>
</dbReference>
<dbReference type="InterPro" id="IPR011009">
    <property type="entry name" value="Kinase-like_dom_sf"/>
</dbReference>
<dbReference type="Pfam" id="PF00069">
    <property type="entry name" value="Pkinase"/>
    <property type="match status" value="1"/>
</dbReference>
<dbReference type="InterPro" id="IPR008271">
    <property type="entry name" value="Ser/Thr_kinase_AS"/>
</dbReference>
<keyword evidence="6" id="KW-0418">Kinase</keyword>
<dbReference type="CDD" id="cd14014">
    <property type="entry name" value="STKc_PknB_like"/>
    <property type="match status" value="1"/>
</dbReference>
<gene>
    <name evidence="6" type="ORF">HNR73_000767</name>
</gene>
<dbReference type="Gene3D" id="3.40.960.10">
    <property type="entry name" value="VSR Endonuclease"/>
    <property type="match status" value="1"/>
</dbReference>
<feature type="domain" description="Protein kinase" evidence="3">
    <location>
        <begin position="10"/>
        <end position="281"/>
    </location>
</feature>
<dbReference type="Pfam" id="PF00270">
    <property type="entry name" value="DEAD"/>
    <property type="match status" value="1"/>
</dbReference>
<keyword evidence="6" id="KW-0378">Hydrolase</keyword>
<protein>
    <submittedName>
        <fullName evidence="6">Serine/threonine protein kinase/superfamily II DNA/RNA helicase/very-short-patch-repair endonuclease</fullName>
    </submittedName>
</protein>
<evidence type="ECO:0000313" key="6">
    <source>
        <dbReference type="EMBL" id="MBB6032920.1"/>
    </source>
</evidence>
<organism evidence="6 7">
    <name type="scientific">Phytomonospora endophytica</name>
    <dbReference type="NCBI Taxonomy" id="714109"/>
    <lineage>
        <taxon>Bacteria</taxon>
        <taxon>Bacillati</taxon>
        <taxon>Actinomycetota</taxon>
        <taxon>Actinomycetes</taxon>
        <taxon>Micromonosporales</taxon>
        <taxon>Micromonosporaceae</taxon>
        <taxon>Phytomonospora</taxon>
    </lineage>
</organism>
<dbReference type="PROSITE" id="PS51194">
    <property type="entry name" value="HELICASE_CTER"/>
    <property type="match status" value="1"/>
</dbReference>
<feature type="domain" description="Helicase ATP-binding" evidence="4">
    <location>
        <begin position="429"/>
        <end position="602"/>
    </location>
</feature>
<keyword evidence="6" id="KW-0255">Endonuclease</keyword>
<dbReference type="PANTHER" id="PTHR47962:SF5">
    <property type="entry name" value="ATP-DEPENDENT HELICASE LHR-RELATED"/>
    <property type="match status" value="1"/>
</dbReference>
<sequence>MASGDLVGGRYRRLELRGGGMGTVYRAADVTKSTGEADSIVALKVVLPLHEPVDAIKRHGAAKDLERFQREIRIMQRLDAPGLPRVLDSGHDEASGQPYLIMEYIDGLTLNDLVGDALPVGPVAAIGAQLADALAVAHRADILHRDLKRSNVMLLPNGRVKLIDFGVGLPLDLPGITSSGTVVGSKNYMAPEQLSGGNLDGRTDLYGLGCLLYELLCEPSASPFTARRAEQLAVGIDVPIPALTDLRGDVPPRLAILVAALLDPALAGRPETAEAVAEALWEVVRTTAATALPARFRTGDPAAFLPDTPTADHPSYAVNDEATSDASFLNVFEQRTRLVEEYANFTGGGVIIDDPRIQKYLDKGAEDREQWPDPYVALNPAFAAGGTVPELIADGLLHDGCDAIFRFDKKSGVDKPLGLYRHQREALEVASREDRPSYVLTTGTGSGKSLSYLLPIVDRVLKGKKGPDDKRIRAILVYPMNALVNSQMEELERFLGDGFGEGAEPVTFARYTGQEGQEKRTEIRANPPDILLTNYVMLELMLTRREDRKVIAAAKGLEFLVFDELHTYRGRQGADVAWLIRRLKQACEAPDVQCVGTSATMSTGGTGRQERKKEVAGVAGLIFGREIRPEHVIEETLVRVTVPDAEPVTAQHVHATVLPPKYEDLRAHPLAAWIEDEFGLARASDGTYERRPPITVEAAAEELASQTGTSVEECDAAIRRLLLHGAKTPGRPLFAFKLHQFLSKGDHVYATLDTENRRYFTRDYQVERPGGEQEIYVPLSFCRTCGRDYYSVWRDTSGPVPRYTARYQIEVAEDDHIAEGYLHIRSDEEWPAADTDELLERLPDSWIEFAAGGKPVVKKARVGDVPRAVAVTPQGFEIADGASATWIPGRFRFCLSCGVVNERRRSGDFAVLATLNQEGRSTATSVLSAAILRELRNMPKADQKLLSFVDNRQDASLQAGHFNDLVRHVLQRAALHLALKDRPADEPYLRSEDVATAVATAMGLNHADYAENTGEYSSARQETTGVFRRRLDLLLHADLGGGWRITLPNLEQVDLLHVHYADLDELCADEPRWAGVHLLADATAAKRAEIVTTVLDAMRRELAIEVDCFRQESFEQLAAATNRRLSERWRLTPSDRPQQTIVYPGSGGGFDDRLLKFFSSRGKVGAYLQRTLNEKIKLEDRDLIIAQLLRLLAEVGILTETAPAPRRFVRGATRQAHTPDRNGYRLNAACLRWRLGPGLYGIHDRLTTTRPDDSRPEVNRFFLNLYRRPTDTLNHLWAREHTAQVPADLREKREKDFRSADLPVMYCSPTMELGVDIAYLNAVLMRNVPPTPANYAQRSGRAGRHGQPALIVTYCATGNSHDQYYFKNRTKMVSGSVTPPRLDLCNEDLITSHIQSIWLTEADISPGKDIPSTVDTSAFDDEDFAPDAKMPLFDDLKEKSRQRAPLDRTRRKASELLEPLRSALVGTTWWDEAWLDGVVKRIPTDFDHAFERWRGLYRAASTDVREQFNRSIGWQLRQRERDEAARREREARAQLRLLRNGGGDRNTMSADFNPFRYLASEGFLPGYSFPRLPLAAFIPGGDRREGDYIQRSRFIAITEFGPSALIYHEGERFEVRRVQTDSDSNGELVLRRMRRCGVCGCAHLPDELADRCEVCRADLTELDTNLLELKTVYTEKRDRITSDEEERHRVGYVVETAFKFVDHGERPGRVEARVRDRDGGDVATYIYGDAALVRRVNRRRRTQKDDGYFIDPVTGRWLGKGAADRAVGDASEVDDEDKTTVRKRVIPFVEDTHNIALLRLAEPVDRETALSVMYALERGIEAAYQLEDVELSAELPSGDDRTEFLLFVESSEGGAGVLRQFENDPPALARAARAALEICHFDPDAQAMTDRNPDGCAKACYDCLLSYGNQFHHRLIDRHSAYELLRRLAEGTALSSGKGESRTGRHQRLTNAAESSLERHFLDEVKRHGFRLPTEAQVSLPELGCRPDFVYRLDGVDVAVFVDGPHHAGASRIHRDTEAENRLIDVGWEVIRFSHKEVDDWIGVFRRHRNVFGPGLTDTPEPSEGTR</sequence>
<keyword evidence="6" id="KW-0808">Transferase</keyword>
<dbReference type="CDD" id="cd17923">
    <property type="entry name" value="DEXHc_Hrq1-like"/>
    <property type="match status" value="1"/>
</dbReference>
<dbReference type="PANTHER" id="PTHR47962">
    <property type="entry name" value="ATP-DEPENDENT HELICASE LHR-RELATED-RELATED"/>
    <property type="match status" value="1"/>
</dbReference>
<dbReference type="PROSITE" id="PS00108">
    <property type="entry name" value="PROTEIN_KINASE_ST"/>
    <property type="match status" value="1"/>
</dbReference>
<dbReference type="Proteomes" id="UP000548476">
    <property type="component" value="Unassembled WGS sequence"/>
</dbReference>
<evidence type="ECO:0000256" key="2">
    <source>
        <dbReference type="ARBA" id="ARBA00022840"/>
    </source>
</evidence>
<dbReference type="GO" id="GO:0004386">
    <property type="term" value="F:helicase activity"/>
    <property type="evidence" value="ECO:0007669"/>
    <property type="project" value="UniProtKB-KW"/>
</dbReference>
<dbReference type="InterPro" id="IPR052511">
    <property type="entry name" value="ATP-dep_Helicase"/>
</dbReference>
<keyword evidence="6" id="KW-0540">Nuclease</keyword>
<accession>A0A841FLU0</accession>
<name>A0A841FLU0_9ACTN</name>
<keyword evidence="1" id="KW-0547">Nucleotide-binding</keyword>
<dbReference type="InterPro" id="IPR000719">
    <property type="entry name" value="Prot_kinase_dom"/>
</dbReference>
<dbReference type="Pfam" id="PF00271">
    <property type="entry name" value="Helicase_C"/>
    <property type="match status" value="1"/>
</dbReference>
<evidence type="ECO:0000259" key="4">
    <source>
        <dbReference type="PROSITE" id="PS51192"/>
    </source>
</evidence>
<comment type="caution">
    <text evidence="6">The sequence shown here is derived from an EMBL/GenBank/DDBJ whole genome shotgun (WGS) entry which is preliminary data.</text>
</comment>
<dbReference type="SMART" id="SM00490">
    <property type="entry name" value="HELICc"/>
    <property type="match status" value="1"/>
</dbReference>
<dbReference type="Gene3D" id="3.30.200.20">
    <property type="entry name" value="Phosphorylase Kinase, domain 1"/>
    <property type="match status" value="1"/>
</dbReference>
<dbReference type="Gene3D" id="3.40.50.300">
    <property type="entry name" value="P-loop containing nucleotide triphosphate hydrolases"/>
    <property type="match status" value="2"/>
</dbReference>
<keyword evidence="6" id="KW-0347">Helicase</keyword>
<evidence type="ECO:0000256" key="1">
    <source>
        <dbReference type="ARBA" id="ARBA00022741"/>
    </source>
</evidence>
<dbReference type="PROSITE" id="PS51192">
    <property type="entry name" value="HELICASE_ATP_BIND_1"/>
    <property type="match status" value="1"/>
</dbReference>